<sequence length="53" mass="6291">MPQLDFTIWLINLFTCWSMVSLVIITTNSITNHQNLNNSNNHFIKTNTPIWNW</sequence>
<dbReference type="GO" id="GO:0045259">
    <property type="term" value="C:proton-transporting ATP synthase complex"/>
    <property type="evidence" value="ECO:0007669"/>
    <property type="project" value="UniProtKB-KW"/>
</dbReference>
<reference evidence="13" key="1">
    <citation type="submission" date="2022-02" db="EMBL/GenBank/DDBJ databases">
        <title>The complete mitochondrial genome of Amphiophiura penichra and Ophiocten ludwigi (Ohiuroidea, Ophiurina).</title>
        <authorList>
            <person name="Matsuo T."/>
        </authorList>
    </citation>
    <scope>NUCLEOTIDE SEQUENCE</scope>
    <source>
        <strain evidence="13">Amphio_peni_2022</strain>
    </source>
</reference>
<dbReference type="GO" id="GO:0031966">
    <property type="term" value="C:mitochondrial membrane"/>
    <property type="evidence" value="ECO:0007669"/>
    <property type="project" value="UniProtKB-SubCell"/>
</dbReference>
<accession>A0A8S0LKS4</accession>
<evidence type="ECO:0000256" key="2">
    <source>
        <dbReference type="ARBA" id="ARBA00008892"/>
    </source>
</evidence>
<evidence type="ECO:0000256" key="1">
    <source>
        <dbReference type="ARBA" id="ARBA00004304"/>
    </source>
</evidence>
<keyword evidence="10 12" id="KW-0472">Membrane</keyword>
<evidence type="ECO:0000256" key="10">
    <source>
        <dbReference type="ARBA" id="ARBA00023136"/>
    </source>
</evidence>
<keyword evidence="3 11" id="KW-0813">Transport</keyword>
<evidence type="ECO:0000256" key="3">
    <source>
        <dbReference type="ARBA" id="ARBA00022448"/>
    </source>
</evidence>
<dbReference type="GO" id="GO:0015986">
    <property type="term" value="P:proton motive force-driven ATP synthesis"/>
    <property type="evidence" value="ECO:0007669"/>
    <property type="project" value="InterPro"/>
</dbReference>
<gene>
    <name evidence="13" type="primary">ATPase 8</name>
</gene>
<comment type="similarity">
    <text evidence="2 11">Belongs to the ATPase protein 8 family.</text>
</comment>
<evidence type="ECO:0000256" key="7">
    <source>
        <dbReference type="ARBA" id="ARBA00022989"/>
    </source>
</evidence>
<feature type="transmembrane region" description="Helical" evidence="12">
    <location>
        <begin position="6"/>
        <end position="25"/>
    </location>
</feature>
<keyword evidence="4 11" id="KW-0138">CF(0)</keyword>
<keyword evidence="5 11" id="KW-0812">Transmembrane</keyword>
<keyword evidence="7 12" id="KW-1133">Transmembrane helix</keyword>
<evidence type="ECO:0000256" key="12">
    <source>
        <dbReference type="SAM" id="Phobius"/>
    </source>
</evidence>
<dbReference type="AlphaFoldDB" id="A0A8S0LKS4"/>
<evidence type="ECO:0000256" key="5">
    <source>
        <dbReference type="ARBA" id="ARBA00022692"/>
    </source>
</evidence>
<evidence type="ECO:0000256" key="4">
    <source>
        <dbReference type="ARBA" id="ARBA00022547"/>
    </source>
</evidence>
<keyword evidence="9 11" id="KW-0496">Mitochondrion</keyword>
<organism evidence="13">
    <name type="scientific">Amphiophiura penichra</name>
    <dbReference type="NCBI Taxonomy" id="2923014"/>
    <lineage>
        <taxon>Eukaryota</taxon>
        <taxon>Metazoa</taxon>
        <taxon>Echinodermata</taxon>
        <taxon>Eleutherozoa</taxon>
        <taxon>Asterozoa</taxon>
        <taxon>Ophiuroidea</taxon>
        <taxon>Myophiuroidea</taxon>
        <taxon>Metophiurida</taxon>
        <taxon>Ophintegrida</taxon>
        <taxon>Amphilepidida</taxon>
        <taxon>Ophiurina</taxon>
        <taxon>Chilophiurina</taxon>
        <taxon>Ophiuridae</taxon>
        <taxon>Ophiurinae</taxon>
        <taxon>Amphiophiura</taxon>
    </lineage>
</organism>
<evidence type="ECO:0000256" key="6">
    <source>
        <dbReference type="ARBA" id="ARBA00022781"/>
    </source>
</evidence>
<dbReference type="InterPro" id="IPR001421">
    <property type="entry name" value="ATP8_metazoa"/>
</dbReference>
<keyword evidence="6 11" id="KW-0375">Hydrogen ion transport</keyword>
<protein>
    <recommendedName>
        <fullName evidence="11">ATP synthase complex subunit 8</fullName>
    </recommendedName>
</protein>
<evidence type="ECO:0000256" key="9">
    <source>
        <dbReference type="ARBA" id="ARBA00023128"/>
    </source>
</evidence>
<proteinExistence type="inferred from homology"/>
<evidence type="ECO:0000256" key="8">
    <source>
        <dbReference type="ARBA" id="ARBA00023065"/>
    </source>
</evidence>
<keyword evidence="8 11" id="KW-0406">Ion transport</keyword>
<dbReference type="EMBL" id="LC698982">
    <property type="protein sequence ID" value="BDG62548.1"/>
    <property type="molecule type" value="Genomic_DNA"/>
</dbReference>
<name>A0A8S0LKS4_9ECHI</name>
<evidence type="ECO:0000313" key="13">
    <source>
        <dbReference type="EMBL" id="BDG62548.1"/>
    </source>
</evidence>
<evidence type="ECO:0000256" key="11">
    <source>
        <dbReference type="RuleBase" id="RU003661"/>
    </source>
</evidence>
<comment type="subcellular location">
    <subcellularLocation>
        <location evidence="1 11">Mitochondrion membrane</location>
        <topology evidence="1 11">Single-pass membrane protein</topology>
    </subcellularLocation>
</comment>
<dbReference type="Pfam" id="PF00895">
    <property type="entry name" value="ATP-synt_8"/>
    <property type="match status" value="1"/>
</dbReference>
<geneLocation type="mitochondrion" evidence="13"/>
<dbReference type="GO" id="GO:0015078">
    <property type="term" value="F:proton transmembrane transporter activity"/>
    <property type="evidence" value="ECO:0007669"/>
    <property type="project" value="InterPro"/>
</dbReference>